<feature type="compositionally biased region" description="Low complexity" evidence="1">
    <location>
        <begin position="64"/>
        <end position="107"/>
    </location>
</feature>
<feature type="transmembrane region" description="Helical" evidence="2">
    <location>
        <begin position="265"/>
        <end position="284"/>
    </location>
</feature>
<comment type="caution">
    <text evidence="3">The sequence shown here is derived from an EMBL/GenBank/DDBJ whole genome shotgun (WGS) entry which is preliminary data.</text>
</comment>
<feature type="compositionally biased region" description="Low complexity" evidence="1">
    <location>
        <begin position="135"/>
        <end position="152"/>
    </location>
</feature>
<evidence type="ECO:0000256" key="1">
    <source>
        <dbReference type="SAM" id="MobiDB-lite"/>
    </source>
</evidence>
<feature type="transmembrane region" description="Helical" evidence="2">
    <location>
        <begin position="313"/>
        <end position="333"/>
    </location>
</feature>
<keyword evidence="4" id="KW-1185">Reference proteome</keyword>
<reference evidence="3" key="1">
    <citation type="submission" date="2023-06" db="EMBL/GenBank/DDBJ databases">
        <title>Survivors Of The Sea: Transcriptome response of Skeletonema marinoi to long-term dormancy.</title>
        <authorList>
            <person name="Pinder M.I.M."/>
            <person name="Kourtchenko O."/>
            <person name="Robertson E.K."/>
            <person name="Larsson T."/>
            <person name="Maumus F."/>
            <person name="Osuna-Cruz C.M."/>
            <person name="Vancaester E."/>
            <person name="Stenow R."/>
            <person name="Vandepoele K."/>
            <person name="Ploug H."/>
            <person name="Bruchert V."/>
            <person name="Godhe A."/>
            <person name="Topel M."/>
        </authorList>
    </citation>
    <scope>NUCLEOTIDE SEQUENCE</scope>
    <source>
        <strain evidence="3">R05AC</strain>
    </source>
</reference>
<feature type="compositionally biased region" description="Polar residues" evidence="1">
    <location>
        <begin position="37"/>
        <end position="51"/>
    </location>
</feature>
<dbReference type="InterPro" id="IPR039765">
    <property type="entry name" value="Yip5/YIPF1/YIPF2"/>
</dbReference>
<accession>A0AAD9DJ71</accession>
<dbReference type="PANTHER" id="PTHR12822">
    <property type="entry name" value="PROTEIN YIPF"/>
    <property type="match status" value="1"/>
</dbReference>
<feature type="transmembrane region" description="Helical" evidence="2">
    <location>
        <begin position="340"/>
        <end position="360"/>
    </location>
</feature>
<feature type="compositionally biased region" description="Low complexity" evidence="1">
    <location>
        <begin position="221"/>
        <end position="248"/>
    </location>
</feature>
<keyword evidence="2" id="KW-0812">Transmembrane</keyword>
<dbReference type="AlphaFoldDB" id="A0AAD9DJ71"/>
<protein>
    <submittedName>
        <fullName evidence="3">Yip1 family protein</fullName>
    </submittedName>
</protein>
<dbReference type="EMBL" id="JATAAI010000001">
    <property type="protein sequence ID" value="KAK1748124.1"/>
    <property type="molecule type" value="Genomic_DNA"/>
</dbReference>
<evidence type="ECO:0000256" key="2">
    <source>
        <dbReference type="SAM" id="Phobius"/>
    </source>
</evidence>
<feature type="region of interest" description="Disordered" evidence="1">
    <location>
        <begin position="37"/>
        <end position="152"/>
    </location>
</feature>
<dbReference type="GO" id="GO:0031267">
    <property type="term" value="F:small GTPase binding"/>
    <property type="evidence" value="ECO:0007669"/>
    <property type="project" value="InterPro"/>
</dbReference>
<dbReference type="Proteomes" id="UP001224775">
    <property type="component" value="Unassembled WGS sequence"/>
</dbReference>
<proteinExistence type="predicted"/>
<dbReference type="GO" id="GO:0005794">
    <property type="term" value="C:Golgi apparatus"/>
    <property type="evidence" value="ECO:0007669"/>
    <property type="project" value="InterPro"/>
</dbReference>
<feature type="transmembrane region" description="Helical" evidence="2">
    <location>
        <begin position="372"/>
        <end position="393"/>
    </location>
</feature>
<feature type="transmembrane region" description="Helical" evidence="2">
    <location>
        <begin position="414"/>
        <end position="434"/>
    </location>
</feature>
<feature type="compositionally biased region" description="Polar residues" evidence="1">
    <location>
        <begin position="121"/>
        <end position="132"/>
    </location>
</feature>
<feature type="region of interest" description="Disordered" evidence="1">
    <location>
        <begin position="221"/>
        <end position="251"/>
    </location>
</feature>
<dbReference type="PANTHER" id="PTHR12822:SF2">
    <property type="entry name" value="PROTEIN YIPF"/>
    <property type="match status" value="1"/>
</dbReference>
<keyword evidence="2" id="KW-0472">Membrane</keyword>
<dbReference type="GO" id="GO:0016192">
    <property type="term" value="P:vesicle-mediated transport"/>
    <property type="evidence" value="ECO:0007669"/>
    <property type="project" value="InterPro"/>
</dbReference>
<sequence length="440" mass="48082">MSSHFKRDDLFLLDWPRSSPPKRTCCSNTIIAVEVNNNIMSSPPENPFSSGDTDDNNRFDAFQLSPDKTSSRSSLPSLQSIQAAQQQQQMQQQQRAAPSSSQQQQQSTFDNLPSPEELQGPISSTTNNNNDWIPQPSSTANNNINNNINDNQQSSSSILPKFLTCGGALSIESLRPYFDVDTADIILRMKSSIKYCNVPDGFRNEVLYSDNAMRLSAFRESTAAGGEGGETTTAGASTSSSSEVTSVGNVGGGEGKGPDLYGPTWITMTLVFFLAVTSNLSLYFHHSGKQYQSLVDEGGVAAEEEWDYDINQLLHATWILYSFSFLLPMGLYLMFRLMGIISFSVVDLICFYGYSLVAYIPTTWICVAPVSWLQWLSLCISTVVSGMLVLRNVTGPILESAGGGGGVGQGKSGGLIMAVIGCHFIFFLVMKLAFYHHVHH</sequence>
<name>A0AAD9DJ71_9STRA</name>
<evidence type="ECO:0000313" key="3">
    <source>
        <dbReference type="EMBL" id="KAK1748124.1"/>
    </source>
</evidence>
<organism evidence="3 4">
    <name type="scientific">Skeletonema marinoi</name>
    <dbReference type="NCBI Taxonomy" id="267567"/>
    <lineage>
        <taxon>Eukaryota</taxon>
        <taxon>Sar</taxon>
        <taxon>Stramenopiles</taxon>
        <taxon>Ochrophyta</taxon>
        <taxon>Bacillariophyta</taxon>
        <taxon>Coscinodiscophyceae</taxon>
        <taxon>Thalassiosirophycidae</taxon>
        <taxon>Thalassiosirales</taxon>
        <taxon>Skeletonemataceae</taxon>
        <taxon>Skeletonema</taxon>
        <taxon>Skeletonema marinoi-dohrnii complex</taxon>
    </lineage>
</organism>
<keyword evidence="2" id="KW-1133">Transmembrane helix</keyword>
<evidence type="ECO:0000313" key="4">
    <source>
        <dbReference type="Proteomes" id="UP001224775"/>
    </source>
</evidence>
<gene>
    <name evidence="3" type="ORF">QTG54_000063</name>
</gene>